<sequence length="225" mass="24862">MPSSPDLLLPADATKMRRYSALPNGGRQETLADRVHRYQGVMLVILASLALVSLVLLLMPRSPAGTMGGARGRQCSFPPPCFRRCEISDDEEELLWDTDNCLRCPPGPTQDQGRGVSGHATKRRQSSSPGPNAPPKKPTWKRFLSMFQNKVKHKPSSLKQKRPSSAMLQECASLVRVVRRTAAECFAPAVAGGDEVDELPCYYMQLDQVSYGVRREAYGPIYLVT</sequence>
<keyword evidence="2" id="KW-0812">Transmembrane</keyword>
<feature type="transmembrane region" description="Helical" evidence="2">
    <location>
        <begin position="38"/>
        <end position="59"/>
    </location>
</feature>
<dbReference type="AlphaFoldDB" id="A0A1D6GRF6"/>
<evidence type="ECO:0000256" key="2">
    <source>
        <dbReference type="SAM" id="Phobius"/>
    </source>
</evidence>
<proteinExistence type="predicted"/>
<organism evidence="3">
    <name type="scientific">Zea mays</name>
    <name type="common">Maize</name>
    <dbReference type="NCBI Taxonomy" id="4577"/>
    <lineage>
        <taxon>Eukaryota</taxon>
        <taxon>Viridiplantae</taxon>
        <taxon>Streptophyta</taxon>
        <taxon>Embryophyta</taxon>
        <taxon>Tracheophyta</taxon>
        <taxon>Spermatophyta</taxon>
        <taxon>Magnoliopsida</taxon>
        <taxon>Liliopsida</taxon>
        <taxon>Poales</taxon>
        <taxon>Poaceae</taxon>
        <taxon>PACMAD clade</taxon>
        <taxon>Panicoideae</taxon>
        <taxon>Andropogonodae</taxon>
        <taxon>Andropogoneae</taxon>
        <taxon>Tripsacinae</taxon>
        <taxon>Zea</taxon>
    </lineage>
</organism>
<name>A0A1D6GRF6_MAIZE</name>
<dbReference type="EMBL" id="CM000781">
    <property type="protein sequence ID" value="AQK65705.1"/>
    <property type="molecule type" value="Genomic_DNA"/>
</dbReference>
<evidence type="ECO:0000313" key="3">
    <source>
        <dbReference type="EMBL" id="AQK65705.1"/>
    </source>
</evidence>
<dbReference type="InParanoid" id="A0A1D6GRF6"/>
<keyword evidence="2" id="KW-0472">Membrane</keyword>
<protein>
    <submittedName>
        <fullName evidence="3">Uncharacterized protein</fullName>
    </submittedName>
</protein>
<dbReference type="EMBL" id="CM000781">
    <property type="protein sequence ID" value="AQK65668.1"/>
    <property type="molecule type" value="Genomic_DNA"/>
</dbReference>
<dbReference type="PaxDb" id="4577-GRMZM2G088243_P01"/>
<dbReference type="eggNOG" id="ENOG502R3QX">
    <property type="taxonomic scope" value="Eukaryota"/>
</dbReference>
<evidence type="ECO:0000256" key="1">
    <source>
        <dbReference type="SAM" id="MobiDB-lite"/>
    </source>
</evidence>
<keyword evidence="2" id="KW-1133">Transmembrane helix</keyword>
<feature type="region of interest" description="Disordered" evidence="1">
    <location>
        <begin position="106"/>
        <end position="139"/>
    </location>
</feature>
<dbReference type="ExpressionAtlas" id="A0A1D6GRF6">
    <property type="expression patterns" value="baseline and differential"/>
</dbReference>
<gene>
    <name evidence="3" type="ORF">ZEAMMB73_Zm00001d014261</name>
</gene>
<dbReference type="FunCoup" id="A0A1D6GRF6">
    <property type="interactions" value="3"/>
</dbReference>
<reference evidence="3" key="1">
    <citation type="submission" date="2015-12" db="EMBL/GenBank/DDBJ databases">
        <title>Update maize B73 reference genome by single molecule sequencing technologies.</title>
        <authorList>
            <consortium name="Maize Genome Sequencing Project"/>
            <person name="Ware D."/>
        </authorList>
    </citation>
    <scope>NUCLEOTIDE SEQUENCE</scope>
    <source>
        <tissue evidence="3">Seedling</tissue>
    </source>
</reference>
<accession>A0A1D6GRF6</accession>